<sequence length="144" mass="17178">MRKAETKSIKSSKHMSQMIKKEFNRMINKHTNQDRVMTEQGIQMAKFRIFEKRRKEELKYKKNKYYSDKPWKLMNRSNKLLRSLKMFDIGNTSSSTVGNQYGFRSGEWINKSIKISESGQLKTIKLNSKQFKRLKQLCRNSRSA</sequence>
<comment type="caution">
    <text evidence="1">The sequence shown here is derived from an EMBL/GenBank/DDBJ whole genome shotgun (WGS) entry which is preliminary data.</text>
</comment>
<name>A0AAD1YAX9_EUPCR</name>
<evidence type="ECO:0000313" key="1">
    <source>
        <dbReference type="EMBL" id="CAI2387855.1"/>
    </source>
</evidence>
<dbReference type="AlphaFoldDB" id="A0AAD1YAX9"/>
<proteinExistence type="predicted"/>
<dbReference type="EMBL" id="CAMPGE010030337">
    <property type="protein sequence ID" value="CAI2387855.1"/>
    <property type="molecule type" value="Genomic_DNA"/>
</dbReference>
<gene>
    <name evidence="1" type="ORF">ECRASSUSDP1_LOCUS29489</name>
</gene>
<reference evidence="1" key="1">
    <citation type="submission" date="2023-07" db="EMBL/GenBank/DDBJ databases">
        <authorList>
            <consortium name="AG Swart"/>
            <person name="Singh M."/>
            <person name="Singh A."/>
            <person name="Seah K."/>
            <person name="Emmerich C."/>
        </authorList>
    </citation>
    <scope>NUCLEOTIDE SEQUENCE</scope>
    <source>
        <strain evidence="1">DP1</strain>
    </source>
</reference>
<accession>A0AAD1YAX9</accession>
<protein>
    <submittedName>
        <fullName evidence="1">Uncharacterized protein</fullName>
    </submittedName>
</protein>
<dbReference type="Proteomes" id="UP001295684">
    <property type="component" value="Unassembled WGS sequence"/>
</dbReference>
<evidence type="ECO:0000313" key="2">
    <source>
        <dbReference type="Proteomes" id="UP001295684"/>
    </source>
</evidence>
<keyword evidence="2" id="KW-1185">Reference proteome</keyword>
<organism evidence="1 2">
    <name type="scientific">Euplotes crassus</name>
    <dbReference type="NCBI Taxonomy" id="5936"/>
    <lineage>
        <taxon>Eukaryota</taxon>
        <taxon>Sar</taxon>
        <taxon>Alveolata</taxon>
        <taxon>Ciliophora</taxon>
        <taxon>Intramacronucleata</taxon>
        <taxon>Spirotrichea</taxon>
        <taxon>Hypotrichia</taxon>
        <taxon>Euplotida</taxon>
        <taxon>Euplotidae</taxon>
        <taxon>Moneuplotes</taxon>
    </lineage>
</organism>